<proteinExistence type="inferred from homology"/>
<evidence type="ECO:0000256" key="4">
    <source>
        <dbReference type="PIRNR" id="PIRNR037755"/>
    </source>
</evidence>
<reference evidence="8" key="2">
    <citation type="journal article" date="2020" name="PLoS Negl. Trop. Dis.">
        <title>High-quality nuclear genome for Sarcoptes scabiei-A critical resource for a neglected parasite.</title>
        <authorList>
            <person name="Korhonen P.K."/>
            <person name="Gasser R.B."/>
            <person name="Ma G."/>
            <person name="Wang T."/>
            <person name="Stroehlein A.J."/>
            <person name="Young N.D."/>
            <person name="Ang C.S."/>
            <person name="Fernando D.D."/>
            <person name="Lu H.C."/>
            <person name="Taylor S."/>
            <person name="Reynolds S.L."/>
            <person name="Mofiz E."/>
            <person name="Najaraj S.H."/>
            <person name="Gowda H."/>
            <person name="Madugundu A."/>
            <person name="Renuse S."/>
            <person name="Holt D."/>
            <person name="Pandey A."/>
            <person name="Papenfuss A.T."/>
            <person name="Fischer K."/>
        </authorList>
    </citation>
    <scope>NUCLEOTIDE SEQUENCE [LARGE SCALE GENOMIC DNA]</scope>
</reference>
<protein>
    <recommendedName>
        <fullName evidence="4">tRNA N(3)-methylcytidine methyltransferase</fullName>
        <ecNumber evidence="4">2.1.1.-</ecNumber>
    </recommendedName>
</protein>
<evidence type="ECO:0000313" key="8">
    <source>
        <dbReference type="Proteomes" id="UP000070412"/>
    </source>
</evidence>
<evidence type="ECO:0000256" key="1">
    <source>
        <dbReference type="ARBA" id="ARBA00009725"/>
    </source>
</evidence>
<dbReference type="Gene3D" id="3.40.50.150">
    <property type="entry name" value="Vaccinia Virus protein VP39"/>
    <property type="match status" value="1"/>
</dbReference>
<dbReference type="PANTHER" id="PTHR22809">
    <property type="entry name" value="METHYLTRANSFERASE-RELATED"/>
    <property type="match status" value="1"/>
</dbReference>
<name>A0A132A445_SARSC</name>
<evidence type="ECO:0000313" key="9">
    <source>
        <dbReference type="Proteomes" id="UP000616769"/>
    </source>
</evidence>
<accession>A0A132A445</accession>
<dbReference type="EMBL" id="JXLN01010455">
    <property type="protein sequence ID" value="KPM05741.1"/>
    <property type="molecule type" value="Genomic_DNA"/>
</dbReference>
<dbReference type="GO" id="GO:0032259">
    <property type="term" value="P:methylation"/>
    <property type="evidence" value="ECO:0007669"/>
    <property type="project" value="UniProtKB-KW"/>
</dbReference>
<evidence type="ECO:0000313" key="5">
    <source>
        <dbReference type="EMBL" id="KAF7488324.1"/>
    </source>
</evidence>
<dbReference type="SUPFAM" id="SSF53335">
    <property type="entry name" value="S-adenosyl-L-methionine-dependent methyltransferases"/>
    <property type="match status" value="1"/>
</dbReference>
<evidence type="ECO:0000313" key="6">
    <source>
        <dbReference type="EMBL" id="KPM05741.1"/>
    </source>
</evidence>
<evidence type="ECO:0000256" key="2">
    <source>
        <dbReference type="ARBA" id="ARBA00022603"/>
    </source>
</evidence>
<evidence type="ECO:0000313" key="7">
    <source>
        <dbReference type="EnsemblMetazoa" id="KAF7488324.1"/>
    </source>
</evidence>
<reference evidence="5" key="3">
    <citation type="submission" date="2020-01" db="EMBL/GenBank/DDBJ databases">
        <authorList>
            <person name="Korhonen P.K.K."/>
            <person name="Guangxu M.G."/>
            <person name="Wang T.W."/>
            <person name="Stroehlein A.J.S."/>
            <person name="Young N.D."/>
            <person name="Ang C.-S.A."/>
            <person name="Fernando D.W.F."/>
            <person name="Lu H.L."/>
            <person name="Taylor S.T."/>
            <person name="Ehtesham M.E.M."/>
            <person name="Najaraj S.H.N."/>
            <person name="Harsha G.H.G."/>
            <person name="Madugundu A.M."/>
            <person name="Renuse S.R."/>
            <person name="Holt D.H."/>
            <person name="Pandey A.P."/>
            <person name="Papenfuss A.P."/>
            <person name="Gasser R.B.G."/>
            <person name="Fischer K.F."/>
        </authorList>
    </citation>
    <scope>NUCLEOTIDE SEQUENCE</scope>
    <source>
        <strain evidence="5">SSS_KF_BRIS2020</strain>
    </source>
</reference>
<organism evidence="6 9">
    <name type="scientific">Sarcoptes scabiei</name>
    <name type="common">Itch mite</name>
    <name type="synonym">Acarus scabiei</name>
    <dbReference type="NCBI Taxonomy" id="52283"/>
    <lineage>
        <taxon>Eukaryota</taxon>
        <taxon>Metazoa</taxon>
        <taxon>Ecdysozoa</taxon>
        <taxon>Arthropoda</taxon>
        <taxon>Chelicerata</taxon>
        <taxon>Arachnida</taxon>
        <taxon>Acari</taxon>
        <taxon>Acariformes</taxon>
        <taxon>Sarcoptiformes</taxon>
        <taxon>Astigmata</taxon>
        <taxon>Psoroptidia</taxon>
        <taxon>Sarcoptoidea</taxon>
        <taxon>Sarcoptidae</taxon>
        <taxon>Sarcoptinae</taxon>
        <taxon>Sarcoptes</taxon>
    </lineage>
</organism>
<dbReference type="GO" id="GO:0008173">
    <property type="term" value="F:RNA methyltransferase activity"/>
    <property type="evidence" value="ECO:0007669"/>
    <property type="project" value="UniProtKB-ARBA"/>
</dbReference>
<dbReference type="Proteomes" id="UP000070412">
    <property type="component" value="Unassembled WGS sequence"/>
</dbReference>
<dbReference type="EMBL" id="WVUK01000066">
    <property type="protein sequence ID" value="KAF7488324.1"/>
    <property type="molecule type" value="Genomic_DNA"/>
</dbReference>
<dbReference type="VEuPathDB" id="VectorBase:SSCA009762"/>
<dbReference type="InterPro" id="IPR029063">
    <property type="entry name" value="SAM-dependent_MTases_sf"/>
</dbReference>
<dbReference type="AlphaFoldDB" id="A0A132A445"/>
<dbReference type="EC" id="2.1.1.-" evidence="4"/>
<dbReference type="PANTHER" id="PTHR22809:SF5">
    <property type="entry name" value="TRNA N(3)-METHYLCYTIDINE METHYLTRANSFERASE METTL6"/>
    <property type="match status" value="1"/>
</dbReference>
<dbReference type="GO" id="GO:0008757">
    <property type="term" value="F:S-adenosylmethionine-dependent methyltransferase activity"/>
    <property type="evidence" value="ECO:0007669"/>
    <property type="project" value="UniProtKB-ARBA"/>
</dbReference>
<dbReference type="Pfam" id="PF13489">
    <property type="entry name" value="Methyltransf_23"/>
    <property type="match status" value="1"/>
</dbReference>
<dbReference type="OrthoDB" id="417697at2759"/>
<comment type="function">
    <text evidence="4">S-adenosyl-L-methionine-dependent methyltransferase.</text>
</comment>
<evidence type="ECO:0000256" key="3">
    <source>
        <dbReference type="ARBA" id="ARBA00022679"/>
    </source>
</evidence>
<reference evidence="7" key="4">
    <citation type="submission" date="2022-06" db="UniProtKB">
        <authorList>
            <consortium name="EnsemblMetazoa"/>
        </authorList>
    </citation>
    <scope>IDENTIFICATION</scope>
</reference>
<keyword evidence="8" id="KW-1185">Reference proteome</keyword>
<sequence length="285" mass="33832">MFAHSARKLTEEEIKKIITDTELVSTFLQHKLEKDSKKNWDLFYRRNKDNFFKNRHWTTREFRELIEIDENEIDSDFNSEIEAKYSNENPASRKKLRLLEVGCGCGNFLWPLIEGNLNFEFYGCDFSPVALDLCRNRSLFDPNICHLFLADITETNGIRKHLAEEINFDIVSLIFVLSSIHPDKMLEALKNICDILKKDGILIFRDYGLYDHSMLRYSRGHKLAENFYVRQDGTRTYYFSIEYLRDLVLECGLKIITLDYVQREIINRKENLQVPRVFVQGKFQR</sequence>
<dbReference type="EnsemblMetazoa" id="SSS_450s_mrna">
    <property type="protein sequence ID" value="KAF7488324.1"/>
    <property type="gene ID" value="SSS_450"/>
</dbReference>
<keyword evidence="2 4" id="KW-0489">Methyltransferase</keyword>
<reference evidence="6 9" key="1">
    <citation type="journal article" date="2015" name="Parasit. Vectors">
        <title>Draft genome of the scabies mite.</title>
        <authorList>
            <person name="Rider S.D.Jr."/>
            <person name="Morgan M.S."/>
            <person name="Arlian L.G."/>
        </authorList>
    </citation>
    <scope>NUCLEOTIDE SEQUENCE [LARGE SCALE GENOMIC DNA]</scope>
    <source>
        <strain evidence="6">Arlian Lab</strain>
    </source>
</reference>
<comment type="similarity">
    <text evidence="1 4">Belongs to the methyltransferase superfamily. METL family.</text>
</comment>
<dbReference type="OMA" id="YVFCETV"/>
<dbReference type="Proteomes" id="UP000616769">
    <property type="component" value="Unassembled WGS sequence"/>
</dbReference>
<keyword evidence="3 4" id="KW-0808">Transferase</keyword>
<dbReference type="PIRSF" id="PIRSF037755">
    <property type="entry name" value="Mettl2_prd"/>
    <property type="match status" value="1"/>
</dbReference>
<dbReference type="CDD" id="cd02440">
    <property type="entry name" value="AdoMet_MTases"/>
    <property type="match status" value="1"/>
</dbReference>
<gene>
    <name evidence="5" type="primary">SSS_450g</name>
    <name evidence="6" type="ORF">QR98_0042100</name>
    <name evidence="5" type="ORF">SSS_450</name>
</gene>
<dbReference type="InterPro" id="IPR026113">
    <property type="entry name" value="METTL2/6/8-like"/>
</dbReference>